<dbReference type="KEGG" id="hae:halTADL_3455"/>
<name>A0A1H6XMQ1_9EURY</name>
<dbReference type="AlphaFoldDB" id="A0A1H6XMQ1"/>
<evidence type="ECO:0000313" key="6">
    <source>
        <dbReference type="Proteomes" id="UP000198888"/>
    </source>
</evidence>
<keyword evidence="1" id="KW-0472">Membrane</keyword>
<feature type="transmembrane region" description="Helical" evidence="1">
    <location>
        <begin position="45"/>
        <end position="64"/>
    </location>
</feature>
<keyword evidence="1" id="KW-1133">Transmembrane helix</keyword>
<feature type="domain" description="DUF8054" evidence="3">
    <location>
        <begin position="216"/>
        <end position="259"/>
    </location>
</feature>
<protein>
    <submittedName>
        <fullName evidence="5">Uncharacterized protein</fullName>
    </submittedName>
</protein>
<dbReference type="Pfam" id="PF26236">
    <property type="entry name" value="DUF8054_N"/>
    <property type="match status" value="1"/>
</dbReference>
<dbReference type="InterPro" id="IPR058775">
    <property type="entry name" value="DUF8054_M"/>
</dbReference>
<dbReference type="OrthoDB" id="205972at2157"/>
<keyword evidence="1" id="KW-0812">Transmembrane</keyword>
<evidence type="ECO:0000259" key="4">
    <source>
        <dbReference type="Pfam" id="PF26238"/>
    </source>
</evidence>
<reference evidence="5 6" key="1">
    <citation type="submission" date="2016-10" db="EMBL/GenBank/DDBJ databases">
        <authorList>
            <person name="de Groot N.N."/>
        </authorList>
    </citation>
    <scope>NUCLEOTIDE SEQUENCE [LARGE SCALE GENOMIC DNA]</scope>
    <source>
        <strain evidence="5 6">DSM 22187</strain>
    </source>
</reference>
<accession>A0A2H4Q716</accession>
<dbReference type="Pfam" id="PF26237">
    <property type="entry name" value="DUF8054_C"/>
    <property type="match status" value="1"/>
</dbReference>
<proteinExistence type="predicted"/>
<accession>A0A1H6XMQ1</accession>
<keyword evidence="6" id="KW-1185">Reference proteome</keyword>
<dbReference type="Proteomes" id="UP000198888">
    <property type="component" value="Unassembled WGS sequence"/>
</dbReference>
<feature type="transmembrane region" description="Helical" evidence="1">
    <location>
        <begin position="20"/>
        <end position="39"/>
    </location>
</feature>
<dbReference type="EMBL" id="FNYR01000043">
    <property type="protein sequence ID" value="SEJ30353.1"/>
    <property type="molecule type" value="Genomic_DNA"/>
</dbReference>
<dbReference type="STRING" id="1073996.SAMN05444271_1437"/>
<evidence type="ECO:0000259" key="3">
    <source>
        <dbReference type="Pfam" id="PF26237"/>
    </source>
</evidence>
<feature type="domain" description="DUF8054" evidence="4">
    <location>
        <begin position="108"/>
        <end position="212"/>
    </location>
</feature>
<feature type="domain" description="DUF8054" evidence="2">
    <location>
        <begin position="6"/>
        <end position="81"/>
    </location>
</feature>
<sequence length="268" mass="28384">MIGQLLDSLREPAHTGSRRCWPCTALNGVLVGIAALLVGRRWRSLAGVVVLGVGGLLIALRGYVVPYTPTVAPRIVDRLPVDIGFGHSQSTEPSESLAAADDPEALLGTLLAAGVLVGDQQLYLDEEFADRWQREMATLRDRTDSEIAAGAAEAVPFDAEPTVSGERLLVAGQRDAWLSRPVAIAETAGIEALVSTGLDRETATSAVEPLRMFLPVCPDCGGTVDESTIRNCCGGTKGVYDQPDREVIACSDCGSILYELHPLDESSG</sequence>
<dbReference type="RefSeq" id="WP_089673749.1">
    <property type="nucleotide sequence ID" value="NZ_CP024845.1"/>
</dbReference>
<organism evidence="5 6">
    <name type="scientific">Halohasta litchfieldiae</name>
    <dbReference type="NCBI Taxonomy" id="1073996"/>
    <lineage>
        <taxon>Archaea</taxon>
        <taxon>Methanobacteriati</taxon>
        <taxon>Methanobacteriota</taxon>
        <taxon>Stenosarchaea group</taxon>
        <taxon>Halobacteria</taxon>
        <taxon>Halobacteriales</taxon>
        <taxon>Haloferacaceae</taxon>
        <taxon>Halohasta</taxon>
    </lineage>
</organism>
<evidence type="ECO:0000259" key="2">
    <source>
        <dbReference type="Pfam" id="PF26236"/>
    </source>
</evidence>
<dbReference type="GeneID" id="35004224"/>
<dbReference type="Pfam" id="PF26238">
    <property type="entry name" value="DUF8054_M"/>
    <property type="match status" value="1"/>
</dbReference>
<evidence type="ECO:0000313" key="5">
    <source>
        <dbReference type="EMBL" id="SEJ30353.1"/>
    </source>
</evidence>
<dbReference type="InterPro" id="IPR058675">
    <property type="entry name" value="DUF8054_C"/>
</dbReference>
<dbReference type="InterPro" id="IPR058674">
    <property type="entry name" value="DUF8054_N"/>
</dbReference>
<gene>
    <name evidence="5" type="ORF">SAMN05444271_1437</name>
</gene>
<evidence type="ECO:0000256" key="1">
    <source>
        <dbReference type="SAM" id="Phobius"/>
    </source>
</evidence>